<dbReference type="RefSeq" id="WP_007275040.1">
    <property type="nucleotide sequence ID" value="NZ_CABLRR010000002.1"/>
</dbReference>
<dbReference type="Proteomes" id="UP000198902">
    <property type="component" value="Unassembled WGS sequence"/>
</dbReference>
<keyword evidence="2" id="KW-1185">Reference proteome</keyword>
<evidence type="ECO:0000313" key="1">
    <source>
        <dbReference type="EMBL" id="CQR50609.1"/>
    </source>
</evidence>
<name>A0A0D6JRZ6_9EURY</name>
<evidence type="ECO:0000313" key="2">
    <source>
        <dbReference type="Proteomes" id="UP000198902"/>
    </source>
</evidence>
<sequence length="67" mass="7481">MPDPRTLRDSTQIVLPCDLLESVRDDLESEFVVSVHRANGETCRIIGSPVEIRAVSDFLARQGISLR</sequence>
<gene>
    <name evidence="1" type="ORF">BN996_02092</name>
</gene>
<dbReference type="OrthoDB" id="268322at2157"/>
<organism evidence="1 2">
    <name type="scientific">Haloferax massiliensis</name>
    <dbReference type="NCBI Taxonomy" id="1476858"/>
    <lineage>
        <taxon>Archaea</taxon>
        <taxon>Methanobacteriati</taxon>
        <taxon>Methanobacteriota</taxon>
        <taxon>Stenosarchaea group</taxon>
        <taxon>Halobacteria</taxon>
        <taxon>Halobacteriales</taxon>
        <taxon>Haloferacaceae</taxon>
        <taxon>Haloferax</taxon>
    </lineage>
</organism>
<reference evidence="2" key="1">
    <citation type="submission" date="2015-03" db="EMBL/GenBank/DDBJ databases">
        <authorList>
            <person name="Urmite Genomes"/>
        </authorList>
    </citation>
    <scope>NUCLEOTIDE SEQUENCE [LARGE SCALE GENOMIC DNA]</scope>
    <source>
        <strain evidence="2">Arc-Hr</strain>
    </source>
</reference>
<dbReference type="AlphaFoldDB" id="A0A0D6JRZ6"/>
<protein>
    <submittedName>
        <fullName evidence="1">Uncharacterized protein</fullName>
    </submittedName>
</protein>
<accession>A0A0D6JRZ6</accession>
<dbReference type="Pfam" id="PF24397">
    <property type="entry name" value="VNG_1110C"/>
    <property type="match status" value="1"/>
</dbReference>
<dbReference type="EMBL" id="CSTE01000002">
    <property type="protein sequence ID" value="CQR50609.1"/>
    <property type="molecule type" value="Genomic_DNA"/>
</dbReference>
<proteinExistence type="predicted"/>
<dbReference type="InterPro" id="IPR056231">
    <property type="entry name" value="VNG_1110C-like"/>
</dbReference>